<dbReference type="SUPFAM" id="SSF52467">
    <property type="entry name" value="DHS-like NAD/FAD-binding domain"/>
    <property type="match status" value="1"/>
</dbReference>
<dbReference type="SUPFAM" id="SSF52518">
    <property type="entry name" value="Thiamin diphosphate-binding fold (THDP-binding)"/>
    <property type="match status" value="2"/>
</dbReference>
<comment type="caution">
    <text evidence="7">The sequence shown here is derived from an EMBL/GenBank/DDBJ whole genome shotgun (WGS) entry which is preliminary data.</text>
</comment>
<dbReference type="InterPro" id="IPR029035">
    <property type="entry name" value="DHS-like_NAD/FAD-binding_dom"/>
</dbReference>
<feature type="domain" description="Thiamine pyrophosphate enzyme TPP-binding" evidence="5">
    <location>
        <begin position="416"/>
        <end position="558"/>
    </location>
</feature>
<accession>A0A2M6ITL8</accession>
<sequence>MKKVKLSDFVIETIRKVGVKHFFLISGGGNIHLVDSLGNDKDLSYVCNYHEQASATAAEAYSRITGNLGVCLVTTGPGGTNAITGVLGAWLDSIPILVISGQVKRETIGAGKIARQYGDQEINIIDLVKPITKYAVTVMEPNEIEYHLEKAIHIAKSGRPGPVWLDIPLDVQGSFIDPKKLKKFSPKKTDLTYETDKALIKKLVAKTIEQLSNSKRPVLYAGNGIRLSGSAKEFLRLVNMLKIPVLTSYAGYDLIPSDNPYFYGRAHAFGQRAANFVLQNSDFLLSLGARLDIRTIGYTYKAFARKAYHVMVDIDKLEINKPILSPNLAINCDAKDFINEMIKQLSEKEIKLKTNKSWMTYGKDLNKKYPVVLSKYWSEKKYVNPYCFIETIGKQLENNELIVLSNGVGPLNCSYQALVIKKGQRVILNNGSAQMGYGLPAAIGVAFAMNKKKRVICFEGDGSLQLNIHELQVMKHHNLPIKLFIYSNDGYQSIVNTQKNLFDGKFTAVNSDSGVSCPDFVKIGTAYGIKSIRINNHDDMKEKIKYVLEYPGPIICDINAVRDLMLSPKLMAKKLPNGQFASPPLEDLGPFLPRDEFKKNMLIPLWEE</sequence>
<evidence type="ECO:0008006" key="9">
    <source>
        <dbReference type="Google" id="ProtNLM"/>
    </source>
</evidence>
<dbReference type="Gene3D" id="3.40.50.1220">
    <property type="entry name" value="TPP-binding domain"/>
    <property type="match status" value="1"/>
</dbReference>
<dbReference type="GO" id="GO:0003984">
    <property type="term" value="F:acetolactate synthase activity"/>
    <property type="evidence" value="ECO:0007669"/>
    <property type="project" value="TreeGrafter"/>
</dbReference>
<dbReference type="Pfam" id="PF02775">
    <property type="entry name" value="TPP_enzyme_C"/>
    <property type="match status" value="1"/>
</dbReference>
<dbReference type="Gene3D" id="3.40.50.970">
    <property type="match status" value="2"/>
</dbReference>
<organism evidence="7 8">
    <name type="scientific">Candidatus Roizmanbacteria bacterium CG11_big_fil_rev_8_21_14_0_20_36_8</name>
    <dbReference type="NCBI Taxonomy" id="1974856"/>
    <lineage>
        <taxon>Bacteria</taxon>
        <taxon>Candidatus Roizmaniibacteriota</taxon>
    </lineage>
</organism>
<dbReference type="Proteomes" id="UP000231056">
    <property type="component" value="Unassembled WGS sequence"/>
</dbReference>
<dbReference type="InterPro" id="IPR029061">
    <property type="entry name" value="THDP-binding"/>
</dbReference>
<name>A0A2M6ITL8_9BACT</name>
<dbReference type="GO" id="GO:0009099">
    <property type="term" value="P:L-valine biosynthetic process"/>
    <property type="evidence" value="ECO:0007669"/>
    <property type="project" value="TreeGrafter"/>
</dbReference>
<dbReference type="Pfam" id="PF02776">
    <property type="entry name" value="TPP_enzyme_N"/>
    <property type="match status" value="1"/>
</dbReference>
<keyword evidence="2 3" id="KW-0786">Thiamine pyrophosphate</keyword>
<dbReference type="GO" id="GO:0050660">
    <property type="term" value="F:flavin adenine dinucleotide binding"/>
    <property type="evidence" value="ECO:0007669"/>
    <property type="project" value="TreeGrafter"/>
</dbReference>
<dbReference type="GO" id="GO:0030976">
    <property type="term" value="F:thiamine pyrophosphate binding"/>
    <property type="evidence" value="ECO:0007669"/>
    <property type="project" value="InterPro"/>
</dbReference>
<dbReference type="GO" id="GO:0005948">
    <property type="term" value="C:acetolactate synthase complex"/>
    <property type="evidence" value="ECO:0007669"/>
    <property type="project" value="TreeGrafter"/>
</dbReference>
<proteinExistence type="inferred from homology"/>
<dbReference type="GO" id="GO:0000287">
    <property type="term" value="F:magnesium ion binding"/>
    <property type="evidence" value="ECO:0007669"/>
    <property type="project" value="InterPro"/>
</dbReference>
<dbReference type="FunFam" id="3.40.50.970:FF:000007">
    <property type="entry name" value="Acetolactate synthase"/>
    <property type="match status" value="1"/>
</dbReference>
<feature type="domain" description="Thiamine pyrophosphate enzyme central" evidence="4">
    <location>
        <begin position="204"/>
        <end position="340"/>
    </location>
</feature>
<dbReference type="PANTHER" id="PTHR18968">
    <property type="entry name" value="THIAMINE PYROPHOSPHATE ENZYMES"/>
    <property type="match status" value="1"/>
</dbReference>
<dbReference type="InterPro" id="IPR012001">
    <property type="entry name" value="Thiamin_PyroP_enz_TPP-bd_dom"/>
</dbReference>
<dbReference type="EMBL" id="PCVM01000089">
    <property type="protein sequence ID" value="PIQ73197.1"/>
    <property type="molecule type" value="Genomic_DNA"/>
</dbReference>
<reference evidence="7 8" key="1">
    <citation type="submission" date="2017-09" db="EMBL/GenBank/DDBJ databases">
        <title>Depth-based differentiation of microbial function through sediment-hosted aquifers and enrichment of novel symbionts in the deep terrestrial subsurface.</title>
        <authorList>
            <person name="Probst A.J."/>
            <person name="Ladd B."/>
            <person name="Jarett J.K."/>
            <person name="Geller-Mcgrath D.E."/>
            <person name="Sieber C.M."/>
            <person name="Emerson J.B."/>
            <person name="Anantharaman K."/>
            <person name="Thomas B.C."/>
            <person name="Malmstrom R."/>
            <person name="Stieglmeier M."/>
            <person name="Klingl A."/>
            <person name="Woyke T."/>
            <person name="Ryan C.M."/>
            <person name="Banfield J.F."/>
        </authorList>
    </citation>
    <scope>NUCLEOTIDE SEQUENCE [LARGE SCALE GENOMIC DNA]</scope>
    <source>
        <strain evidence="7">CG11_big_fil_rev_8_21_14_0_20_36_8</strain>
    </source>
</reference>
<evidence type="ECO:0000313" key="7">
    <source>
        <dbReference type="EMBL" id="PIQ73197.1"/>
    </source>
</evidence>
<dbReference type="InterPro" id="IPR012000">
    <property type="entry name" value="Thiamin_PyroP_enz_cen_dom"/>
</dbReference>
<gene>
    <name evidence="7" type="ORF">COV58_03785</name>
</gene>
<evidence type="ECO:0000259" key="6">
    <source>
        <dbReference type="Pfam" id="PF02776"/>
    </source>
</evidence>
<comment type="similarity">
    <text evidence="1 3">Belongs to the TPP enzyme family.</text>
</comment>
<dbReference type="PANTHER" id="PTHR18968:SF142">
    <property type="entry name" value="ACETOLACTATE SYNTHASE"/>
    <property type="match status" value="1"/>
</dbReference>
<evidence type="ECO:0000259" key="5">
    <source>
        <dbReference type="Pfam" id="PF02775"/>
    </source>
</evidence>
<protein>
    <recommendedName>
        <fullName evidence="9">Acetolactate synthase</fullName>
    </recommendedName>
</protein>
<evidence type="ECO:0000256" key="2">
    <source>
        <dbReference type="ARBA" id="ARBA00023052"/>
    </source>
</evidence>
<dbReference type="InterPro" id="IPR045229">
    <property type="entry name" value="TPP_enz"/>
</dbReference>
<evidence type="ECO:0000256" key="1">
    <source>
        <dbReference type="ARBA" id="ARBA00007812"/>
    </source>
</evidence>
<dbReference type="InterPro" id="IPR011766">
    <property type="entry name" value="TPP_enzyme_TPP-bd"/>
</dbReference>
<dbReference type="Pfam" id="PF00205">
    <property type="entry name" value="TPP_enzyme_M"/>
    <property type="match status" value="1"/>
</dbReference>
<dbReference type="CDD" id="cd00568">
    <property type="entry name" value="TPP_enzymes"/>
    <property type="match status" value="1"/>
</dbReference>
<feature type="domain" description="Thiamine pyrophosphate enzyme N-terminal TPP-binding" evidence="6">
    <location>
        <begin position="5"/>
        <end position="122"/>
    </location>
</feature>
<evidence type="ECO:0000313" key="8">
    <source>
        <dbReference type="Proteomes" id="UP000231056"/>
    </source>
</evidence>
<dbReference type="CDD" id="cd07035">
    <property type="entry name" value="TPP_PYR_POX_like"/>
    <property type="match status" value="1"/>
</dbReference>
<evidence type="ECO:0000256" key="3">
    <source>
        <dbReference type="RuleBase" id="RU362132"/>
    </source>
</evidence>
<dbReference type="AlphaFoldDB" id="A0A2M6ITL8"/>
<dbReference type="GO" id="GO:0009097">
    <property type="term" value="P:isoleucine biosynthetic process"/>
    <property type="evidence" value="ECO:0007669"/>
    <property type="project" value="TreeGrafter"/>
</dbReference>
<evidence type="ECO:0000259" key="4">
    <source>
        <dbReference type="Pfam" id="PF00205"/>
    </source>
</evidence>